<dbReference type="InterPro" id="IPR036291">
    <property type="entry name" value="NAD(P)-bd_dom_sf"/>
</dbReference>
<dbReference type="EMBL" id="FNCK01000001">
    <property type="protein sequence ID" value="SDF84534.1"/>
    <property type="molecule type" value="Genomic_DNA"/>
</dbReference>
<dbReference type="Pfam" id="PF02423">
    <property type="entry name" value="OCD_Mu_crystall"/>
    <property type="match status" value="1"/>
</dbReference>
<proteinExistence type="predicted"/>
<dbReference type="InterPro" id="IPR023401">
    <property type="entry name" value="ODC_N"/>
</dbReference>
<dbReference type="PANTHER" id="PTHR13812">
    <property type="entry name" value="KETIMINE REDUCTASE MU-CRYSTALLIN"/>
    <property type="match status" value="1"/>
</dbReference>
<keyword evidence="2" id="KW-1185">Reference proteome</keyword>
<reference evidence="1 2" key="1">
    <citation type="submission" date="2016-10" db="EMBL/GenBank/DDBJ databases">
        <authorList>
            <person name="de Groot N.N."/>
        </authorList>
    </citation>
    <scope>NUCLEOTIDE SEQUENCE [LARGE SCALE GENOMIC DNA]</scope>
    <source>
        <strain evidence="1 2">ATCC BAA-466</strain>
    </source>
</reference>
<dbReference type="Proteomes" id="UP000199708">
    <property type="component" value="Unassembled WGS sequence"/>
</dbReference>
<dbReference type="InterPro" id="IPR003462">
    <property type="entry name" value="ODC_Mu_crystall"/>
</dbReference>
<dbReference type="Gene3D" id="3.30.1780.10">
    <property type="entry name" value="ornithine cyclodeaminase, domain 1"/>
    <property type="match status" value="1"/>
</dbReference>
<dbReference type="STRING" id="120956.SAMN05421791_101221"/>
<sequence length="333" mass="36494">MQQSSLLINDTTIKQLITMEETVAIIDCVFKEFAEDKVINPGKVTLDMGEMGGWPFHEAFLNAMPAYLGSVQVAGQKFVGGFAGERAKAGLPFITAMIMLVDARMGNFISVMDGTRISNLRTGAQAAVALKYMLNKPKISMGMFGAGQQARQVTHAISTVFEIEELRVWNIHQDSAEKFKADMQKYVSTEIKVCKNGEEACQADAVFTLTPSKVALIKEEWVKKGTIVFPMGSYQEIEYDLIHQSDAIVVDHVSQALNRGILKPLYKAGKIAEEDITASLAELSKGPSNKINPEKQRIICIPIGIGATDVAVAYEVYQRALAADLGTRFDFTA</sequence>
<evidence type="ECO:0000313" key="1">
    <source>
        <dbReference type="EMBL" id="SDF84534.1"/>
    </source>
</evidence>
<organism evidence="1 2">
    <name type="scientific">Facklamia miroungae</name>
    <dbReference type="NCBI Taxonomy" id="120956"/>
    <lineage>
        <taxon>Bacteria</taxon>
        <taxon>Bacillati</taxon>
        <taxon>Bacillota</taxon>
        <taxon>Bacilli</taxon>
        <taxon>Lactobacillales</taxon>
        <taxon>Aerococcaceae</taxon>
        <taxon>Facklamia</taxon>
    </lineage>
</organism>
<dbReference type="GO" id="GO:0005737">
    <property type="term" value="C:cytoplasm"/>
    <property type="evidence" value="ECO:0007669"/>
    <property type="project" value="TreeGrafter"/>
</dbReference>
<dbReference type="OrthoDB" id="9792005at2"/>
<dbReference type="RefSeq" id="WP_090288924.1">
    <property type="nucleotide sequence ID" value="NZ_FNCK01000001.1"/>
</dbReference>
<name>A0A1G7PEC2_9LACT</name>
<protein>
    <submittedName>
        <fullName evidence="1">Ornithine cyclodeaminase/alanine dehydrogenase</fullName>
    </submittedName>
</protein>
<dbReference type="AlphaFoldDB" id="A0A1G7PEC2"/>
<dbReference type="PIRSF" id="PIRSF001439">
    <property type="entry name" value="CryM"/>
    <property type="match status" value="1"/>
</dbReference>
<dbReference type="Gene3D" id="3.40.50.720">
    <property type="entry name" value="NAD(P)-binding Rossmann-like Domain"/>
    <property type="match status" value="1"/>
</dbReference>
<evidence type="ECO:0000313" key="2">
    <source>
        <dbReference type="Proteomes" id="UP000199708"/>
    </source>
</evidence>
<accession>A0A1G7PEC2</accession>
<dbReference type="PANTHER" id="PTHR13812:SF19">
    <property type="entry name" value="KETIMINE REDUCTASE MU-CRYSTALLIN"/>
    <property type="match status" value="1"/>
</dbReference>
<gene>
    <name evidence="1" type="ORF">SAMN05421791_101221</name>
</gene>
<dbReference type="SUPFAM" id="SSF51735">
    <property type="entry name" value="NAD(P)-binding Rossmann-fold domains"/>
    <property type="match status" value="1"/>
</dbReference>